<evidence type="ECO:0000256" key="5">
    <source>
        <dbReference type="ARBA" id="ARBA00038039"/>
    </source>
</evidence>
<feature type="region of interest" description="Disordered" evidence="7">
    <location>
        <begin position="607"/>
        <end position="626"/>
    </location>
</feature>
<organism evidence="10 11">
    <name type="scientific">Ephemerocybe angulata</name>
    <dbReference type="NCBI Taxonomy" id="980116"/>
    <lineage>
        <taxon>Eukaryota</taxon>
        <taxon>Fungi</taxon>
        <taxon>Dikarya</taxon>
        <taxon>Basidiomycota</taxon>
        <taxon>Agaricomycotina</taxon>
        <taxon>Agaricomycetes</taxon>
        <taxon>Agaricomycetidae</taxon>
        <taxon>Agaricales</taxon>
        <taxon>Agaricineae</taxon>
        <taxon>Psathyrellaceae</taxon>
        <taxon>Ephemerocybe</taxon>
    </lineage>
</organism>
<dbReference type="Pfam" id="PF04193">
    <property type="entry name" value="PQ-loop"/>
    <property type="match status" value="2"/>
</dbReference>
<dbReference type="GO" id="GO:0015174">
    <property type="term" value="F:basic amino acid transmembrane transporter activity"/>
    <property type="evidence" value="ECO:0007669"/>
    <property type="project" value="TreeGrafter"/>
</dbReference>
<protein>
    <submittedName>
        <fullName evidence="10">PQ loop repeat-domain-containing protein</fullName>
    </submittedName>
</protein>
<dbReference type="FunFam" id="1.20.1280.290:FF:000009">
    <property type="entry name" value="PQ loop repeat family protein"/>
    <property type="match status" value="1"/>
</dbReference>
<evidence type="ECO:0000256" key="6">
    <source>
        <dbReference type="ARBA" id="ARBA00050768"/>
    </source>
</evidence>
<dbReference type="GO" id="GO:0034488">
    <property type="term" value="P:basic amino acid transmembrane export from vacuole"/>
    <property type="evidence" value="ECO:0007669"/>
    <property type="project" value="TreeGrafter"/>
</dbReference>
<dbReference type="PANTHER" id="PTHR16201">
    <property type="entry name" value="SEVEN TRANSMEMBRANE PROTEIN 1-RELATED"/>
    <property type="match status" value="1"/>
</dbReference>
<dbReference type="EMBL" id="JACGCI010000005">
    <property type="protein sequence ID" value="KAF6764067.1"/>
    <property type="molecule type" value="Genomic_DNA"/>
</dbReference>
<feature type="region of interest" description="Disordered" evidence="7">
    <location>
        <begin position="871"/>
        <end position="899"/>
    </location>
</feature>
<dbReference type="InterPro" id="IPR051415">
    <property type="entry name" value="LAAT-1"/>
</dbReference>
<feature type="transmembrane region" description="Helical" evidence="8">
    <location>
        <begin position="404"/>
        <end position="427"/>
    </location>
</feature>
<feature type="domain" description="CRA" evidence="9">
    <location>
        <begin position="768"/>
        <end position="869"/>
    </location>
</feature>
<feature type="region of interest" description="Disordered" evidence="7">
    <location>
        <begin position="91"/>
        <end position="114"/>
    </location>
</feature>
<dbReference type="PANTHER" id="PTHR16201:SF34">
    <property type="entry name" value="LYSOSOMAL AMINO ACID TRANSPORTER 1"/>
    <property type="match status" value="1"/>
</dbReference>
<dbReference type="Gene3D" id="1.20.1280.290">
    <property type="match status" value="2"/>
</dbReference>
<dbReference type="SMART" id="SM00679">
    <property type="entry name" value="CTNS"/>
    <property type="match status" value="2"/>
</dbReference>
<sequence>MVVLSDLLGLASIGCWLGAQFPQVIENIRRQSCDGIALPFLANWLLGDISNLIGCLLTHQLPFQTWLATYFVIVDCILVAQYFYYAKPQAKPSYHHPSLSATLPSSRRLSGERRNPSRYRTLSHVAANVAAAAAFAAQKEEEQQPPWSSRSLRPYPTYGADDTHQGLSSPLGEQEDDDALGESFYSEGGRGLGKKRLAWSVERSVGGRAGSVGRYPPAPLQSATFHNLSPEISSREPAPIQTTELEDDEDEGPSNARRSSRASRRGASMVFLSTWVLFGIGTIANRGIVPSSPSANVGRLLYPQELPVPVIPRSAATPAIDFSASPVFKGSYSDNDASEFPSVRLSSHSSDEPDDEDPSTPHIPRPEEPNLERVLGRIFAWMCTMLYLTSRLPQIWKNYVRKSVEGLSMALFIFAFLGNTFYVASILLSPKTLLPPPEASEFIRESIPYLLGSAGTLCFDITIVTQSLIYRPKPKRQQNVPRTLAEEEEEAGLLSASLTDDLDTHPPLSSGEAAILNRGRAARTRSLVRYRSDLAAQYWYSVPPMSNISFSFQKPRGSVSPFKSPTALQLRELVLDYLCHQCYTNTARAFIHDSTVKELDADGDEILAGPESESLSPISASESPLSESPSVLLKQVEQRREIRELILAGRVGHATDLLNEYFPSVLSDSLPLSPEGPSQTDNAPTSNGSFAYVSSTSMEPAHLVLNLRILSFIESCRTRPLEIPSHKAPGSTGAFGKGRETFPVPMDTSEGPVPDSPQLDSGVISDDARMEILISKGKKLYGLLQALPDAKERELYDKELGNVAGLLGYKTPEDSPVAKYLSFERREALADQINRAALHRSGLSPISSVEILTRYTTVLWQAARSHGVKARSGAVLPPTSSKPSTPAAPSGSAAKPEDIINEEVPAFDLKLFLDAKP</sequence>
<feature type="region of interest" description="Disordered" evidence="7">
    <location>
        <begin position="138"/>
        <end position="190"/>
    </location>
</feature>
<dbReference type="InterPro" id="IPR013144">
    <property type="entry name" value="CRA_dom"/>
</dbReference>
<dbReference type="GO" id="GO:0000329">
    <property type="term" value="C:fungal-type vacuole membrane"/>
    <property type="evidence" value="ECO:0007669"/>
    <property type="project" value="TreeGrafter"/>
</dbReference>
<feature type="compositionally biased region" description="Low complexity" evidence="7">
    <location>
        <begin position="610"/>
        <end position="626"/>
    </location>
</feature>
<comment type="catalytic activity">
    <reaction evidence="6">
        <text>L-histidine(out) + L-arginine(in) = L-histidine(in) + L-arginine(out)</text>
        <dbReference type="Rhea" id="RHEA:71063"/>
        <dbReference type="ChEBI" id="CHEBI:32682"/>
        <dbReference type="ChEBI" id="CHEBI:57595"/>
    </reaction>
</comment>
<evidence type="ECO:0000313" key="10">
    <source>
        <dbReference type="EMBL" id="KAF6764067.1"/>
    </source>
</evidence>
<proteinExistence type="inferred from homology"/>
<evidence type="ECO:0000256" key="2">
    <source>
        <dbReference type="ARBA" id="ARBA00022692"/>
    </source>
</evidence>
<dbReference type="InterPro" id="IPR024964">
    <property type="entry name" value="CTLH/CRA"/>
</dbReference>
<comment type="caution">
    <text evidence="10">The sequence shown here is derived from an EMBL/GenBank/DDBJ whole genome shotgun (WGS) entry which is preliminary data.</text>
</comment>
<feature type="compositionally biased region" description="Polar residues" evidence="7">
    <location>
        <begin position="221"/>
        <end position="232"/>
    </location>
</feature>
<keyword evidence="4 8" id="KW-0472">Membrane</keyword>
<feature type="region of interest" description="Disordered" evidence="7">
    <location>
        <begin position="340"/>
        <end position="368"/>
    </location>
</feature>
<feature type="compositionally biased region" description="Low complexity" evidence="7">
    <location>
        <begin position="877"/>
        <end position="894"/>
    </location>
</feature>
<feature type="transmembrane region" description="Helical" evidence="8">
    <location>
        <begin position="374"/>
        <end position="392"/>
    </location>
</feature>
<dbReference type="Pfam" id="PF10607">
    <property type="entry name" value="CTLH"/>
    <property type="match status" value="1"/>
</dbReference>
<evidence type="ECO:0000256" key="3">
    <source>
        <dbReference type="ARBA" id="ARBA00022989"/>
    </source>
</evidence>
<evidence type="ECO:0000256" key="8">
    <source>
        <dbReference type="SAM" id="Phobius"/>
    </source>
</evidence>
<reference evidence="10 11" key="1">
    <citation type="submission" date="2020-07" db="EMBL/GenBank/DDBJ databases">
        <title>Comparative genomics of pyrophilous fungi reveals a link between fire events and developmental genes.</title>
        <authorList>
            <consortium name="DOE Joint Genome Institute"/>
            <person name="Steindorff A.S."/>
            <person name="Carver A."/>
            <person name="Calhoun S."/>
            <person name="Stillman K."/>
            <person name="Liu H."/>
            <person name="Lipzen A."/>
            <person name="Pangilinan J."/>
            <person name="Labutti K."/>
            <person name="Bruns T.D."/>
            <person name="Grigoriev I.V."/>
        </authorList>
    </citation>
    <scope>NUCLEOTIDE SEQUENCE [LARGE SCALE GENOMIC DNA]</scope>
    <source>
        <strain evidence="10 11">CBS 144469</strain>
    </source>
</reference>
<dbReference type="SMART" id="SM00757">
    <property type="entry name" value="CRA"/>
    <property type="match status" value="1"/>
</dbReference>
<evidence type="ECO:0000313" key="11">
    <source>
        <dbReference type="Proteomes" id="UP000521943"/>
    </source>
</evidence>
<keyword evidence="2 8" id="KW-0812">Transmembrane</keyword>
<feature type="transmembrane region" description="Helical" evidence="8">
    <location>
        <begin position="266"/>
        <end position="284"/>
    </location>
</feature>
<feature type="compositionally biased region" description="Polar residues" evidence="7">
    <location>
        <begin position="99"/>
        <end position="108"/>
    </location>
</feature>
<dbReference type="InterPro" id="IPR006603">
    <property type="entry name" value="PQ-loop_rpt"/>
</dbReference>
<evidence type="ECO:0000256" key="7">
    <source>
        <dbReference type="SAM" id="MobiDB-lite"/>
    </source>
</evidence>
<dbReference type="InterPro" id="IPR006594">
    <property type="entry name" value="LisH"/>
</dbReference>
<keyword evidence="3 8" id="KW-1133">Transmembrane helix</keyword>
<feature type="region of interest" description="Disordered" evidence="7">
    <location>
        <begin position="207"/>
        <end position="263"/>
    </location>
</feature>
<gene>
    <name evidence="10" type="ORF">DFP72DRAFT_1060113</name>
</gene>
<comment type="subcellular location">
    <subcellularLocation>
        <location evidence="1">Membrane</location>
        <topology evidence="1">Multi-pass membrane protein</topology>
    </subcellularLocation>
</comment>
<evidence type="ECO:0000256" key="4">
    <source>
        <dbReference type="ARBA" id="ARBA00023136"/>
    </source>
</evidence>
<name>A0A8H6IH55_9AGAR</name>
<dbReference type="AlphaFoldDB" id="A0A8H6IH55"/>
<feature type="transmembrane region" description="Helical" evidence="8">
    <location>
        <begin position="66"/>
        <end position="85"/>
    </location>
</feature>
<dbReference type="PROSITE" id="PS50896">
    <property type="entry name" value="LISH"/>
    <property type="match status" value="1"/>
</dbReference>
<accession>A0A8H6IH55</accession>
<comment type="similarity">
    <text evidence="5">Belongs to the laat-1 family.</text>
</comment>
<evidence type="ECO:0000259" key="9">
    <source>
        <dbReference type="SMART" id="SM00757"/>
    </source>
</evidence>
<dbReference type="OrthoDB" id="8048523at2759"/>
<evidence type="ECO:0000256" key="1">
    <source>
        <dbReference type="ARBA" id="ARBA00004141"/>
    </source>
</evidence>
<dbReference type="Proteomes" id="UP000521943">
    <property type="component" value="Unassembled WGS sequence"/>
</dbReference>
<keyword evidence="11" id="KW-1185">Reference proteome</keyword>